<dbReference type="InterPro" id="IPR036388">
    <property type="entry name" value="WH-like_DNA-bd_sf"/>
</dbReference>
<feature type="domain" description="HTH marR-type" evidence="4">
    <location>
        <begin position="1"/>
        <end position="133"/>
    </location>
</feature>
<dbReference type="Pfam" id="PF12802">
    <property type="entry name" value="MarR_2"/>
    <property type="match status" value="1"/>
</dbReference>
<proteinExistence type="predicted"/>
<keyword evidence="3" id="KW-0804">Transcription</keyword>
<accession>A0A8J6JI04</accession>
<dbReference type="PRINTS" id="PR00598">
    <property type="entry name" value="HTHMARR"/>
</dbReference>
<dbReference type="PANTHER" id="PTHR42756">
    <property type="entry name" value="TRANSCRIPTIONAL REGULATOR, MARR"/>
    <property type="match status" value="1"/>
</dbReference>
<evidence type="ECO:0000259" key="4">
    <source>
        <dbReference type="PROSITE" id="PS50995"/>
    </source>
</evidence>
<name>A0A8J6JI04_9FIRM</name>
<dbReference type="InterPro" id="IPR036390">
    <property type="entry name" value="WH_DNA-bd_sf"/>
</dbReference>
<dbReference type="AlphaFoldDB" id="A0A8J6JI04"/>
<evidence type="ECO:0000256" key="3">
    <source>
        <dbReference type="ARBA" id="ARBA00023163"/>
    </source>
</evidence>
<gene>
    <name evidence="5" type="ORF">H8S57_15025</name>
</gene>
<dbReference type="EMBL" id="JACOPP010000033">
    <property type="protein sequence ID" value="MBC5735029.1"/>
    <property type="molecule type" value="Genomic_DNA"/>
</dbReference>
<reference evidence="5" key="1">
    <citation type="submission" date="2020-08" db="EMBL/GenBank/DDBJ databases">
        <title>Genome public.</title>
        <authorList>
            <person name="Liu C."/>
            <person name="Sun Q."/>
        </authorList>
    </citation>
    <scope>NUCLEOTIDE SEQUENCE</scope>
    <source>
        <strain evidence="5">NSJ-51</strain>
    </source>
</reference>
<evidence type="ECO:0000313" key="5">
    <source>
        <dbReference type="EMBL" id="MBC5735029.1"/>
    </source>
</evidence>
<evidence type="ECO:0000256" key="1">
    <source>
        <dbReference type="ARBA" id="ARBA00023015"/>
    </source>
</evidence>
<sequence length="158" mass="17936">MDITKRKITKIAREVGKFTVRTLREDGIGTAEFDVLHAIRKNPGITQAGVCRIVGIDKGAVARQTANLEAKGYLIRKENPGDGRSQLLFATEKAEGLKHSKAYVEALFYEWLLQPLPEAEKQEFARLLDRLYRRCKAESRADFPEMNQRMKGCRPDEA</sequence>
<comment type="caution">
    <text evidence="5">The sequence shown here is derived from an EMBL/GenBank/DDBJ whole genome shotgun (WGS) entry which is preliminary data.</text>
</comment>
<dbReference type="SMART" id="SM00347">
    <property type="entry name" value="HTH_MARR"/>
    <property type="match status" value="1"/>
</dbReference>
<dbReference type="Gene3D" id="1.10.10.10">
    <property type="entry name" value="Winged helix-like DNA-binding domain superfamily/Winged helix DNA-binding domain"/>
    <property type="match status" value="1"/>
</dbReference>
<keyword evidence="6" id="KW-1185">Reference proteome</keyword>
<dbReference type="Proteomes" id="UP000661435">
    <property type="component" value="Unassembled WGS sequence"/>
</dbReference>
<keyword evidence="2" id="KW-0238">DNA-binding</keyword>
<keyword evidence="1" id="KW-0805">Transcription regulation</keyword>
<dbReference type="GO" id="GO:0003700">
    <property type="term" value="F:DNA-binding transcription factor activity"/>
    <property type="evidence" value="ECO:0007669"/>
    <property type="project" value="InterPro"/>
</dbReference>
<dbReference type="InterPro" id="IPR023187">
    <property type="entry name" value="Tscrpt_reg_MarR-type_CS"/>
</dbReference>
<dbReference type="SUPFAM" id="SSF46785">
    <property type="entry name" value="Winged helix' DNA-binding domain"/>
    <property type="match status" value="1"/>
</dbReference>
<dbReference type="PANTHER" id="PTHR42756:SF1">
    <property type="entry name" value="TRANSCRIPTIONAL REPRESSOR OF EMRAB OPERON"/>
    <property type="match status" value="1"/>
</dbReference>
<evidence type="ECO:0000256" key="2">
    <source>
        <dbReference type="ARBA" id="ARBA00023125"/>
    </source>
</evidence>
<dbReference type="PROSITE" id="PS50995">
    <property type="entry name" value="HTH_MARR_2"/>
    <property type="match status" value="1"/>
</dbReference>
<evidence type="ECO:0000313" key="6">
    <source>
        <dbReference type="Proteomes" id="UP000661435"/>
    </source>
</evidence>
<organism evidence="5 6">
    <name type="scientific">Lawsonibacter hominis</name>
    <dbReference type="NCBI Taxonomy" id="2763053"/>
    <lineage>
        <taxon>Bacteria</taxon>
        <taxon>Bacillati</taxon>
        <taxon>Bacillota</taxon>
        <taxon>Clostridia</taxon>
        <taxon>Eubacteriales</taxon>
        <taxon>Oscillospiraceae</taxon>
        <taxon>Lawsonibacter</taxon>
    </lineage>
</organism>
<dbReference type="InterPro" id="IPR000835">
    <property type="entry name" value="HTH_MarR-typ"/>
</dbReference>
<dbReference type="PROSITE" id="PS01117">
    <property type="entry name" value="HTH_MARR_1"/>
    <property type="match status" value="1"/>
</dbReference>
<dbReference type="GO" id="GO:0003677">
    <property type="term" value="F:DNA binding"/>
    <property type="evidence" value="ECO:0007669"/>
    <property type="project" value="UniProtKB-KW"/>
</dbReference>
<protein>
    <submittedName>
        <fullName evidence="5">MarR family transcriptional regulator</fullName>
    </submittedName>
</protein>
<dbReference type="RefSeq" id="WP_186908820.1">
    <property type="nucleotide sequence ID" value="NZ_JACOPP010000033.1"/>
</dbReference>